<dbReference type="Pfam" id="PF25515">
    <property type="entry name" value="Arm_PDR"/>
    <property type="match status" value="1"/>
</dbReference>
<proteinExistence type="predicted"/>
<feature type="region of interest" description="Disordered" evidence="1">
    <location>
        <begin position="54"/>
        <end position="75"/>
    </location>
</feature>
<feature type="compositionally biased region" description="Low complexity" evidence="1">
    <location>
        <begin position="54"/>
        <end position="66"/>
    </location>
</feature>
<gene>
    <name evidence="5" type="ORF">CDL12_03367</name>
</gene>
<dbReference type="OrthoDB" id="512200at2759"/>
<dbReference type="EMBL" id="NKXS01000484">
    <property type="protein sequence ID" value="PIN23910.1"/>
    <property type="molecule type" value="Genomic_DNA"/>
</dbReference>
<evidence type="ECO:0000259" key="3">
    <source>
        <dbReference type="Pfam" id="PF23468"/>
    </source>
</evidence>
<dbReference type="GO" id="GO:0010020">
    <property type="term" value="P:chloroplast fission"/>
    <property type="evidence" value="ECO:0007669"/>
    <property type="project" value="TreeGrafter"/>
</dbReference>
<dbReference type="STRING" id="429701.A0A2G9I2S6"/>
<evidence type="ECO:0000256" key="1">
    <source>
        <dbReference type="SAM" id="MobiDB-lite"/>
    </source>
</evidence>
<dbReference type="PANTHER" id="PTHR33925">
    <property type="entry name" value="PLASTID DIVISION PROTEIN CDP1, CHLOROPLASTIC-RELATED"/>
    <property type="match status" value="1"/>
</dbReference>
<dbReference type="Proteomes" id="UP000231279">
    <property type="component" value="Unassembled WGS sequence"/>
</dbReference>
<comment type="caution">
    <text evidence="5">The sequence shown here is derived from an EMBL/GenBank/DDBJ whole genome shotgun (WGS) entry which is preliminary data.</text>
</comment>
<feature type="domain" description="Plastid division protein CDP1-like IMS" evidence="2">
    <location>
        <begin position="667"/>
        <end position="781"/>
    </location>
</feature>
<dbReference type="PANTHER" id="PTHR33925:SF1">
    <property type="entry name" value="PROTEIN ACCUMULATION AND REPLICATION OF CHLOROPLASTS 6, CHLOROPLASTIC"/>
    <property type="match status" value="1"/>
</dbReference>
<evidence type="ECO:0000313" key="5">
    <source>
        <dbReference type="EMBL" id="PIN23910.1"/>
    </source>
</evidence>
<dbReference type="Pfam" id="PF13355">
    <property type="entry name" value="ARC6-like_IMS"/>
    <property type="match status" value="1"/>
</dbReference>
<dbReference type="SUPFAM" id="SSF46565">
    <property type="entry name" value="Chaperone J-domain"/>
    <property type="match status" value="1"/>
</dbReference>
<feature type="domain" description="Plastid division protein CDP1-like 1st alpha solenoid" evidence="4">
    <location>
        <begin position="159"/>
        <end position="304"/>
    </location>
</feature>
<reference evidence="6" key="1">
    <citation type="journal article" date="2018" name="Gigascience">
        <title>Genome assembly of the Pink Ipe (Handroanthus impetiginosus, Bignoniaceae), a highly valued, ecologically keystone Neotropical timber forest tree.</title>
        <authorList>
            <person name="Silva-Junior O.B."/>
            <person name="Grattapaglia D."/>
            <person name="Novaes E."/>
            <person name="Collevatti R.G."/>
        </authorList>
    </citation>
    <scope>NUCLEOTIDE SEQUENCE [LARGE SCALE GENOMIC DNA]</scope>
    <source>
        <strain evidence="6">cv. UFG-1</strain>
    </source>
</reference>
<feature type="domain" description="Plastid division protein CDP1-like 2nd alpha solenoid" evidence="3">
    <location>
        <begin position="321"/>
        <end position="515"/>
    </location>
</feature>
<accession>A0A2G9I2S6</accession>
<evidence type="ECO:0000259" key="4">
    <source>
        <dbReference type="Pfam" id="PF25515"/>
    </source>
</evidence>
<name>A0A2G9I2S6_9LAMI</name>
<sequence>MGALTQLSIGIYTPRLLSPPPARKTHFKPHAAVSGGSTASKWADRLLADFQFLPSTSDPPDATTSTAPPPLPSLPERHVSVPLDFYRILGAEEHFLGDGIRRAYDARVSKAPQYGYSDDVLISRRQILQAACETLANPSSRREYNESLADDEFDTILTQVPWDKVPGALCVLQEAGETELVLQIGGSLLKERLPKSFKQDIVLSMALAYVDLSRDAMALSPPDFIRGCEVLEMALKLLQEEGASNLALDLQAQIDETLEEIMPRCVLELLALPLGVEYQSKRGEGLQGVRNILWAVGGGGAAAIAGGFTREDFMNEAFLLMTAAEQVDLFAATPSNIPAESFEVYGVALALVSQAFISKKPHLIQDADNLFQQLQQTKITAVGTPSSTYNVRENREIDFALERGLCSLLVGEVDECRAWLGLDNENSPYRDPSIVNFVIEHSKDDEEDDLLPGLCKLLETWLMEVVFPRFRETQDVRFKLGDYYDDPTVLRYLERLEGGGRSPLAAAAAIARIGAEATAVLDNVKVNAIQALQKVFPIGNGEKNVRLYEEKEINSYDLPIASEENGVQLHKDDSSMVRVPDTNRSNGQQQQEIITNNIKDATVKIMCAGVAIGLLTLVGLKFLPFRNDSSNLRKDTGAAAIASDVINVGASLVENSDEIPRMDARYAENLVRKWQSVKSLALGPDHCVGKLSEVLDGQMLKIWTDRATEIAQHGWFWDYQLLNLNIDSVTVSIDGRRAVVEATLEESAQLTDVAHPEHNDSYSTSYTTRYEMSFAKSGWKIVEGAVLKS</sequence>
<dbReference type="AlphaFoldDB" id="A0A2G9I2S6"/>
<dbReference type="Pfam" id="PF23468">
    <property type="entry name" value="ARC6"/>
    <property type="match status" value="1"/>
</dbReference>
<dbReference type="InterPro" id="IPR044685">
    <property type="entry name" value="CPD1-like"/>
</dbReference>
<dbReference type="GO" id="GO:0009706">
    <property type="term" value="C:chloroplast inner membrane"/>
    <property type="evidence" value="ECO:0007669"/>
    <property type="project" value="TreeGrafter"/>
</dbReference>
<dbReference type="InterPro" id="IPR036869">
    <property type="entry name" value="J_dom_sf"/>
</dbReference>
<dbReference type="InterPro" id="IPR025344">
    <property type="entry name" value="CDP1-like_IMS"/>
</dbReference>
<keyword evidence="6" id="KW-1185">Reference proteome</keyword>
<dbReference type="InterPro" id="IPR057137">
    <property type="entry name" value="CDP1-like_a_solenoid_2"/>
</dbReference>
<organism evidence="5 6">
    <name type="scientific">Handroanthus impetiginosus</name>
    <dbReference type="NCBI Taxonomy" id="429701"/>
    <lineage>
        <taxon>Eukaryota</taxon>
        <taxon>Viridiplantae</taxon>
        <taxon>Streptophyta</taxon>
        <taxon>Embryophyta</taxon>
        <taxon>Tracheophyta</taxon>
        <taxon>Spermatophyta</taxon>
        <taxon>Magnoliopsida</taxon>
        <taxon>eudicotyledons</taxon>
        <taxon>Gunneridae</taxon>
        <taxon>Pentapetalae</taxon>
        <taxon>asterids</taxon>
        <taxon>lamiids</taxon>
        <taxon>Lamiales</taxon>
        <taxon>Bignoniaceae</taxon>
        <taxon>Crescentiina</taxon>
        <taxon>Tabebuia alliance</taxon>
        <taxon>Handroanthus</taxon>
    </lineage>
</organism>
<evidence type="ECO:0000259" key="2">
    <source>
        <dbReference type="Pfam" id="PF13355"/>
    </source>
</evidence>
<evidence type="ECO:0000313" key="6">
    <source>
        <dbReference type="Proteomes" id="UP000231279"/>
    </source>
</evidence>
<dbReference type="InterPro" id="IPR058032">
    <property type="entry name" value="CDP1-like_a_solenoid_1"/>
</dbReference>
<protein>
    <submittedName>
        <fullName evidence="5">Uncharacterized protein</fullName>
    </submittedName>
</protein>